<dbReference type="GO" id="GO:0004045">
    <property type="term" value="F:peptidyl-tRNA hydrolase activity"/>
    <property type="evidence" value="ECO:0007669"/>
    <property type="project" value="TreeGrafter"/>
</dbReference>
<name>A0A428Z886_KIBAR</name>
<dbReference type="InterPro" id="IPR045853">
    <property type="entry name" value="Pep_chain_release_fac_I_sf"/>
</dbReference>
<dbReference type="OrthoDB" id="9815709at2"/>
<reference evidence="4 5" key="1">
    <citation type="submission" date="2018-05" db="EMBL/GenBank/DDBJ databases">
        <title>Evolution of GPA BGCs.</title>
        <authorList>
            <person name="Waglechner N."/>
            <person name="Wright G.D."/>
        </authorList>
    </citation>
    <scope>NUCLEOTIDE SEQUENCE [LARGE SCALE GENOMIC DNA]</scope>
    <source>
        <strain evidence="4 5">A82846</strain>
    </source>
</reference>
<organism evidence="4 5">
    <name type="scientific">Kibdelosporangium aridum</name>
    <dbReference type="NCBI Taxonomy" id="2030"/>
    <lineage>
        <taxon>Bacteria</taxon>
        <taxon>Bacillati</taxon>
        <taxon>Actinomycetota</taxon>
        <taxon>Actinomycetes</taxon>
        <taxon>Pseudonocardiales</taxon>
        <taxon>Pseudonocardiaceae</taxon>
        <taxon>Kibdelosporangium</taxon>
    </lineage>
</organism>
<dbReference type="InterPro" id="IPR000352">
    <property type="entry name" value="Pep_chain_release_fac_I"/>
</dbReference>
<gene>
    <name evidence="4" type="ORF">DMH04_21125</name>
</gene>
<evidence type="ECO:0000256" key="2">
    <source>
        <dbReference type="SAM" id="MobiDB-lite"/>
    </source>
</evidence>
<dbReference type="Pfam" id="PF00472">
    <property type="entry name" value="RF-1"/>
    <property type="match status" value="1"/>
</dbReference>
<dbReference type="AlphaFoldDB" id="A0A428Z886"/>
<sequence length="141" mass="15606">MAENLFVTGALVIPAAELRERFSRSSGPGGQGVNTTDSRVELSFDVAGSPSIPDTLRPRILDRLATRLVDGVVTVAASEFRAQLANRQAARERLASLLRSASEPPPPKRRPTRPSRAAKERRLTEKRRRGETKRSRRTFSD</sequence>
<evidence type="ECO:0000313" key="4">
    <source>
        <dbReference type="EMBL" id="RSM84215.1"/>
    </source>
</evidence>
<feature type="domain" description="Prokaryotic-type class I peptide chain release factors" evidence="3">
    <location>
        <begin position="12"/>
        <end position="136"/>
    </location>
</feature>
<evidence type="ECO:0000313" key="5">
    <source>
        <dbReference type="Proteomes" id="UP000287547"/>
    </source>
</evidence>
<dbReference type="GO" id="GO:0043022">
    <property type="term" value="F:ribosome binding"/>
    <property type="evidence" value="ECO:0007669"/>
    <property type="project" value="TreeGrafter"/>
</dbReference>
<evidence type="ECO:0000256" key="1">
    <source>
        <dbReference type="ARBA" id="ARBA00010835"/>
    </source>
</evidence>
<accession>A0A428Z886</accession>
<dbReference type="GO" id="GO:0072344">
    <property type="term" value="P:rescue of stalled ribosome"/>
    <property type="evidence" value="ECO:0007669"/>
    <property type="project" value="TreeGrafter"/>
</dbReference>
<dbReference type="Gene3D" id="3.30.160.20">
    <property type="match status" value="1"/>
</dbReference>
<dbReference type="NCBIfam" id="NF006718">
    <property type="entry name" value="PRK09256.1"/>
    <property type="match status" value="1"/>
</dbReference>
<dbReference type="GO" id="GO:0003747">
    <property type="term" value="F:translation release factor activity"/>
    <property type="evidence" value="ECO:0007669"/>
    <property type="project" value="InterPro"/>
</dbReference>
<proteinExistence type="inferred from homology"/>
<dbReference type="PANTHER" id="PTHR47814">
    <property type="entry name" value="PEPTIDYL-TRNA HYDROLASE ARFB"/>
    <property type="match status" value="1"/>
</dbReference>
<dbReference type="SUPFAM" id="SSF75620">
    <property type="entry name" value="Release factor"/>
    <property type="match status" value="1"/>
</dbReference>
<dbReference type="RefSeq" id="WP_037265823.1">
    <property type="nucleotide sequence ID" value="NZ_QHKI01000017.1"/>
</dbReference>
<comment type="caution">
    <text evidence="4">The sequence shown here is derived from an EMBL/GenBank/DDBJ whole genome shotgun (WGS) entry which is preliminary data.</text>
</comment>
<feature type="region of interest" description="Disordered" evidence="2">
    <location>
        <begin position="96"/>
        <end position="141"/>
    </location>
</feature>
<dbReference type="PANTHER" id="PTHR47814:SF1">
    <property type="entry name" value="PEPTIDYL-TRNA HYDROLASE ARFB"/>
    <property type="match status" value="1"/>
</dbReference>
<feature type="compositionally biased region" description="Basic residues" evidence="2">
    <location>
        <begin position="124"/>
        <end position="141"/>
    </location>
</feature>
<protein>
    <submittedName>
        <fullName evidence="4">Aminoacyl-tRNA hydrolase</fullName>
    </submittedName>
</protein>
<evidence type="ECO:0000259" key="3">
    <source>
        <dbReference type="Pfam" id="PF00472"/>
    </source>
</evidence>
<keyword evidence="4" id="KW-0378">Hydrolase</keyword>
<comment type="similarity">
    <text evidence="1">Belongs to the prokaryotic/mitochondrial release factor family.</text>
</comment>
<dbReference type="EMBL" id="QHKI01000017">
    <property type="protein sequence ID" value="RSM84215.1"/>
    <property type="molecule type" value="Genomic_DNA"/>
</dbReference>
<dbReference type="Proteomes" id="UP000287547">
    <property type="component" value="Unassembled WGS sequence"/>
</dbReference>